<organism evidence="2 3">
    <name type="scientific">Streptomyces seoulensis</name>
    <dbReference type="NCBI Taxonomy" id="73044"/>
    <lineage>
        <taxon>Bacteria</taxon>
        <taxon>Bacillati</taxon>
        <taxon>Actinomycetota</taxon>
        <taxon>Actinomycetes</taxon>
        <taxon>Kitasatosporales</taxon>
        <taxon>Streptomycetaceae</taxon>
        <taxon>Streptomyces</taxon>
    </lineage>
</organism>
<dbReference type="InterPro" id="IPR013766">
    <property type="entry name" value="Thioredoxin_domain"/>
</dbReference>
<proteinExistence type="predicted"/>
<dbReference type="PROSITE" id="PS00194">
    <property type="entry name" value="THIOREDOXIN_1"/>
    <property type="match status" value="1"/>
</dbReference>
<evidence type="ECO:0000259" key="1">
    <source>
        <dbReference type="Pfam" id="PF00085"/>
    </source>
</evidence>
<dbReference type="OrthoDB" id="1495530at2"/>
<sequence length="135" mass="14260">MLVLRTDRTSGAAVAAGRRTQVRGADDVRRLTAADLGGEPGERATLVQFSSAFCAPCRATRRTLAEVARMVPGVAHVEIDAEARLELVRELGILKTPTVLVLDAGGAVVRRAQGQPRRADVIAALGEAVRGRHDG</sequence>
<gene>
    <name evidence="2" type="ORF">D0Z67_02305</name>
</gene>
<dbReference type="Gene3D" id="3.40.30.10">
    <property type="entry name" value="Glutaredoxin"/>
    <property type="match status" value="1"/>
</dbReference>
<reference evidence="2 3" key="1">
    <citation type="submission" date="2018-08" db="EMBL/GenBank/DDBJ databases">
        <title>The complete genome sequence of Streptomyces seoulensis, a pioneer strain for nickel superoxide dismutase discovery.</title>
        <authorList>
            <person name="Shin J."/>
            <person name="Lee J.-S."/>
            <person name="Lee E.-J."/>
            <person name="Youn H.-D."/>
        </authorList>
    </citation>
    <scope>NUCLEOTIDE SEQUENCE [LARGE SCALE GENOMIC DNA]</scope>
    <source>
        <strain evidence="2 3">KCTC 9819</strain>
    </source>
</reference>
<accession>A0A4P6U6T4</accession>
<dbReference type="Proteomes" id="UP000292547">
    <property type="component" value="Chromosome"/>
</dbReference>
<dbReference type="AlphaFoldDB" id="A0A4P6U6T4"/>
<evidence type="ECO:0000313" key="2">
    <source>
        <dbReference type="EMBL" id="QBJ93958.1"/>
    </source>
</evidence>
<dbReference type="EMBL" id="CP032229">
    <property type="protein sequence ID" value="QBJ93958.1"/>
    <property type="molecule type" value="Genomic_DNA"/>
</dbReference>
<protein>
    <submittedName>
        <fullName evidence="2">Thioredoxin</fullName>
    </submittedName>
</protein>
<keyword evidence="3" id="KW-1185">Reference proteome</keyword>
<evidence type="ECO:0000313" key="3">
    <source>
        <dbReference type="Proteomes" id="UP000292547"/>
    </source>
</evidence>
<dbReference type="Pfam" id="PF00085">
    <property type="entry name" value="Thioredoxin"/>
    <property type="match status" value="1"/>
</dbReference>
<dbReference type="InterPro" id="IPR036249">
    <property type="entry name" value="Thioredoxin-like_sf"/>
</dbReference>
<dbReference type="KEGG" id="sseo:D0Z67_02305"/>
<dbReference type="InterPro" id="IPR017937">
    <property type="entry name" value="Thioredoxin_CS"/>
</dbReference>
<feature type="domain" description="Thioredoxin" evidence="1">
    <location>
        <begin position="43"/>
        <end position="123"/>
    </location>
</feature>
<dbReference type="STRING" id="73044.GCA_000725795_02036"/>
<dbReference type="CDD" id="cd02947">
    <property type="entry name" value="TRX_family"/>
    <property type="match status" value="1"/>
</dbReference>
<name>A0A4P6U6T4_STRSO</name>
<dbReference type="SUPFAM" id="SSF52833">
    <property type="entry name" value="Thioredoxin-like"/>
    <property type="match status" value="1"/>
</dbReference>